<feature type="compositionally biased region" description="Basic and acidic residues" evidence="1">
    <location>
        <begin position="847"/>
        <end position="858"/>
    </location>
</feature>
<feature type="compositionally biased region" description="Polar residues" evidence="1">
    <location>
        <begin position="867"/>
        <end position="878"/>
    </location>
</feature>
<name>A0A8X6JBM5_TRICU</name>
<feature type="region of interest" description="Disordered" evidence="1">
    <location>
        <begin position="1531"/>
        <end position="1571"/>
    </location>
</feature>
<dbReference type="OrthoDB" id="6430859at2759"/>
<feature type="compositionally biased region" description="Basic residues" evidence="1">
    <location>
        <begin position="1316"/>
        <end position="1326"/>
    </location>
</feature>
<feature type="region of interest" description="Disordered" evidence="1">
    <location>
        <begin position="952"/>
        <end position="984"/>
    </location>
</feature>
<feature type="region of interest" description="Disordered" evidence="1">
    <location>
        <begin position="26"/>
        <end position="105"/>
    </location>
</feature>
<feature type="region of interest" description="Disordered" evidence="1">
    <location>
        <begin position="408"/>
        <end position="431"/>
    </location>
</feature>
<evidence type="ECO:0000313" key="3">
    <source>
        <dbReference type="Proteomes" id="UP000887116"/>
    </source>
</evidence>
<feature type="compositionally biased region" description="Low complexity" evidence="1">
    <location>
        <begin position="37"/>
        <end position="55"/>
    </location>
</feature>
<feature type="compositionally biased region" description="Basic and acidic residues" evidence="1">
    <location>
        <begin position="963"/>
        <end position="984"/>
    </location>
</feature>
<reference evidence="2" key="1">
    <citation type="submission" date="2020-07" db="EMBL/GenBank/DDBJ databases">
        <title>Multicomponent nature underlies the extraordinary mechanical properties of spider dragline silk.</title>
        <authorList>
            <person name="Kono N."/>
            <person name="Nakamura H."/>
            <person name="Mori M."/>
            <person name="Yoshida Y."/>
            <person name="Ohtoshi R."/>
            <person name="Malay A.D."/>
            <person name="Moran D.A.P."/>
            <person name="Tomita M."/>
            <person name="Numata K."/>
            <person name="Arakawa K."/>
        </authorList>
    </citation>
    <scope>NUCLEOTIDE SEQUENCE</scope>
</reference>
<feature type="compositionally biased region" description="Polar residues" evidence="1">
    <location>
        <begin position="928"/>
        <end position="938"/>
    </location>
</feature>
<evidence type="ECO:0000256" key="1">
    <source>
        <dbReference type="SAM" id="MobiDB-lite"/>
    </source>
</evidence>
<feature type="compositionally biased region" description="Polar residues" evidence="1">
    <location>
        <begin position="831"/>
        <end position="841"/>
    </location>
</feature>
<feature type="compositionally biased region" description="Polar residues" evidence="1">
    <location>
        <begin position="789"/>
        <end position="798"/>
    </location>
</feature>
<feature type="compositionally biased region" description="Low complexity" evidence="1">
    <location>
        <begin position="1599"/>
        <end position="1608"/>
    </location>
</feature>
<dbReference type="Proteomes" id="UP000887116">
    <property type="component" value="Unassembled WGS sequence"/>
</dbReference>
<evidence type="ECO:0000313" key="2">
    <source>
        <dbReference type="EMBL" id="GFR29040.1"/>
    </source>
</evidence>
<protein>
    <submittedName>
        <fullName evidence="2">Uncharacterized protein</fullName>
    </submittedName>
</protein>
<feature type="region of interest" description="Disordered" evidence="1">
    <location>
        <begin position="1388"/>
        <end position="1409"/>
    </location>
</feature>
<feature type="region of interest" description="Disordered" evidence="1">
    <location>
        <begin position="268"/>
        <end position="304"/>
    </location>
</feature>
<feature type="compositionally biased region" description="Basic and acidic residues" evidence="1">
    <location>
        <begin position="1463"/>
        <end position="1478"/>
    </location>
</feature>
<feature type="compositionally biased region" description="Basic and acidic residues" evidence="1">
    <location>
        <begin position="799"/>
        <end position="819"/>
    </location>
</feature>
<feature type="region of interest" description="Disordered" evidence="1">
    <location>
        <begin position="785"/>
        <end position="878"/>
    </location>
</feature>
<feature type="region of interest" description="Disordered" evidence="1">
    <location>
        <begin position="1450"/>
        <end position="1517"/>
    </location>
</feature>
<sequence length="1622" mass="184820">MMDLIICGTTLDSSFQKDRLELVNKGSLGRRRKPTRSNLKLLLSPSNPPTQSLSQPPTPTPISIPSNKKSMVNGDIHKKRLSLQNFKPPPRIESSLPRTPSESNHVADAQQFSIEAKLKRKKSDVGRSAVLIQTWERRTRNDSLPKRHQNGKNCTSNRFQNKENINDLAMPDSYVSLKYAGNSLNVESLKNGELVTKVRDAYSEDTMLYRTPENGMRCDKQVQINGDELSTDKQEPEWISLSRKLCAKFVEGHCEFVCEKVEEPNSADSYLQEEPDGVQQQVSKPIPPPQQKQRTPEPLPRVDTKKKVVESTNVQENQHEPPWIHLSRKLCTKFIEEHIEYPFIAPDHTVKEIDMIEPNGDVRIIEKIGKPKERKSKARKESEPEWVSLSRKLRAKFIESHINDPETISLDNQLNASDPEETSSESLSDTAQEVVLPKKIYEMLVNKDHNLNEEKTRNISKVNGNSLPPKKENTPEKECSWEYQEMEFDLEDSGTFQEQDCYEDPFVDRGKDGREIVTVNVKSGLRNDQHLQNSHQSNYPKSTSFAETANSHVFSNAECYNNDVIFGSIARTNEKPSYENPNSNKKIITVQFISHHEKESDDFEKFEYLEPEKEEIHQKKDNDTSSFFNLTTWEEAHYKSDDDHFERSRSPCSSLIKEWKSKSMEDICDPKEKKITKGVKNKYENEPVKIQRVNNLLPSKESPICKSEDVLDKLECKISTKKSVNDLKSNDDKPESLETNESCLFLKCNTYNNQKNSSVETELSENETQMNWDDFKHNEKNMMFRENDMYSSNDNANSDDYKSGRRKEEKREKNKKENIYDEDFENHETNSENPLRNSENRTFLEFNENKSYKNEQKRNKNHGNGYRRSSASSSDQENHLKNNNAVYENGMSLYSNSVQYKGKDSCSYSSYDSDSSPSSKGCRKQSKFPENNETVENRSLNQYRNGGLHFETVTPIQTGDQGTKFENKKHLSDKKNDKNNEEKKKYKCNGVIPSSKEVISENSHKKEEKIANNYYTESDLKTSMNILKSENNVYVNEYANINPTFQIAHAPHDVESSLKNPTKSKSSLTVYHSDAEDIPFDGKAKGSRPRRNTVNDVYEETIAHVPFPKSLENNENYQNARKIASEIKSAKLKSKSCQDIPQNKDFFRDTDDFKQETKQNENEHQSRVKSKSSQIIQFQEFESEADIPLCAKLVSKQNGKRSTPSVSSSSNRNVSPCSVSSHVYEDMFKENTSCPSDSETASWTVMKNNSYYVNGRSSSMNDLDFSDSCSMSVKCDYASSCSEQSTLQSRHSSYTSSSFYVNLRDYDSHMLEPSLNRKKKDHKKATKNGTSAKPPNSNPPTPESLRHLFTSPLNSIHSPPNRAARLINRLPQEPESHYYSTAAATSSAFKHGFDPTPPKPKKTERSSSIKIKDIAHGIILTFRRFQNHSKNSHVSPTHYVDVSHLAEFGSKTNSSDSAKSRSKKEQKEILKKQEEKKRWGFSSENGRTDSDSGCQLPSSDGQRVKARRSFSDLSGKKPNIEIMNADIMVSRNGVVPEKKKSKNGKKSSNAREKGKKSRSKSSEPRTIPTVTRKVQQMADGTLYLVTTVSGDTALPGVYSDSPDTSSELSSHKPVKLTGESNC</sequence>
<feature type="compositionally biased region" description="Polar residues" evidence="1">
    <location>
        <begin position="1491"/>
        <end position="1501"/>
    </location>
</feature>
<dbReference type="EMBL" id="BMAO01019206">
    <property type="protein sequence ID" value="GFR29040.1"/>
    <property type="molecule type" value="Genomic_DNA"/>
</dbReference>
<feature type="region of interest" description="Disordered" evidence="1">
    <location>
        <begin position="904"/>
        <end position="938"/>
    </location>
</feature>
<keyword evidence="3" id="KW-1185">Reference proteome</keyword>
<feature type="compositionally biased region" description="Low complexity" evidence="1">
    <location>
        <begin position="905"/>
        <end position="920"/>
    </location>
</feature>
<accession>A0A8X6JBM5</accession>
<proteinExistence type="predicted"/>
<gene>
    <name evidence="2" type="primary">NCL1_09842</name>
    <name evidence="2" type="ORF">TNCT_471671</name>
</gene>
<feature type="region of interest" description="Disordered" evidence="1">
    <location>
        <begin position="1311"/>
        <end position="1360"/>
    </location>
</feature>
<organism evidence="2 3">
    <name type="scientific">Trichonephila clavata</name>
    <name type="common">Joro spider</name>
    <name type="synonym">Nephila clavata</name>
    <dbReference type="NCBI Taxonomy" id="2740835"/>
    <lineage>
        <taxon>Eukaryota</taxon>
        <taxon>Metazoa</taxon>
        <taxon>Ecdysozoa</taxon>
        <taxon>Arthropoda</taxon>
        <taxon>Chelicerata</taxon>
        <taxon>Arachnida</taxon>
        <taxon>Araneae</taxon>
        <taxon>Araneomorphae</taxon>
        <taxon>Entelegynae</taxon>
        <taxon>Araneoidea</taxon>
        <taxon>Nephilidae</taxon>
        <taxon>Trichonephila</taxon>
    </lineage>
</organism>
<comment type="caution">
    <text evidence="2">The sequence shown here is derived from an EMBL/GenBank/DDBJ whole genome shotgun (WGS) entry which is preliminary data.</text>
</comment>
<feature type="region of interest" description="Disordered" evidence="1">
    <location>
        <begin position="1592"/>
        <end position="1622"/>
    </location>
</feature>